<keyword evidence="3" id="KW-1185">Reference proteome</keyword>
<reference evidence="2 3" key="1">
    <citation type="journal article" date="2013" name="Genome Announc.">
        <title>Genome Sequence of Novosphingobium lindaniclasticum LE124T, Isolated from a Hexachlorocyclohexane Dumpsite.</title>
        <authorList>
            <person name="Saxena A."/>
            <person name="Nayyar N."/>
            <person name="Sangwan N."/>
            <person name="Kumari R."/>
            <person name="Khurana J.P."/>
            <person name="Lal R."/>
        </authorList>
    </citation>
    <scope>NUCLEOTIDE SEQUENCE [LARGE SCALE GENOMIC DNA]</scope>
    <source>
        <strain evidence="2 3">LE124</strain>
    </source>
</reference>
<evidence type="ECO:0000259" key="1">
    <source>
        <dbReference type="Pfam" id="PF04577"/>
    </source>
</evidence>
<name>T0IU38_9SPHN</name>
<dbReference type="Proteomes" id="UP000015527">
    <property type="component" value="Unassembled WGS sequence"/>
</dbReference>
<dbReference type="Pfam" id="PF04577">
    <property type="entry name" value="Glyco_transf_61"/>
    <property type="match status" value="1"/>
</dbReference>
<dbReference type="GO" id="GO:0016757">
    <property type="term" value="F:glycosyltransferase activity"/>
    <property type="evidence" value="ECO:0007669"/>
    <property type="project" value="InterPro"/>
</dbReference>
<dbReference type="RefSeq" id="WP_021234218.1">
    <property type="nucleotide sequence ID" value="NZ_ATHL01000076.1"/>
</dbReference>
<gene>
    <name evidence="2" type="ORF">L284_11860</name>
</gene>
<dbReference type="InterPro" id="IPR049625">
    <property type="entry name" value="Glyco_transf_61_cat"/>
</dbReference>
<evidence type="ECO:0000313" key="2">
    <source>
        <dbReference type="EMBL" id="EQB15325.1"/>
    </source>
</evidence>
<dbReference type="EMBL" id="ATHL01000076">
    <property type="protein sequence ID" value="EQB15325.1"/>
    <property type="molecule type" value="Genomic_DNA"/>
</dbReference>
<accession>T0IU38</accession>
<sequence length="363" mass="39953">MSIGLPLEAALSPRRLAQRRVLSARPAAALAARLLKRPRPDIVAAAVERWQIAPASRSEVRRARALPEQYERIAGAEFASVDQVVRHFRGGFEAEHDATTAYRLKDALLHDGILYAGGGARHLRRRSSAFPIALAPHEEARMALFESWVGNRWFGNWLSDDCLTYSLVEGLGAPFTTRELKGHVPAYEHAMDMRPRRGTSAFFRELVLFDDAAHNENKRLRAEAMRRRLAGPSARRHPGVFLLRGRTGDARILLNERAVSEHLAQRRGFTVLDPSNATLAEIVDACGGAEVVAGVEGSHLVHGLVTMPPGACAFVIQPPLRAVSALKLLTDRQGQDYAMVVGEGTQDAFTADIDEIERTLDLL</sequence>
<dbReference type="AlphaFoldDB" id="T0IU38"/>
<organism evidence="2 3">
    <name type="scientific">Novosphingobium lindaniclasticum LE124</name>
    <dbReference type="NCBI Taxonomy" id="1096930"/>
    <lineage>
        <taxon>Bacteria</taxon>
        <taxon>Pseudomonadati</taxon>
        <taxon>Pseudomonadota</taxon>
        <taxon>Alphaproteobacteria</taxon>
        <taxon>Sphingomonadales</taxon>
        <taxon>Sphingomonadaceae</taxon>
        <taxon>Novosphingobium</taxon>
    </lineage>
</organism>
<proteinExistence type="predicted"/>
<comment type="caution">
    <text evidence="2">The sequence shown here is derived from an EMBL/GenBank/DDBJ whole genome shotgun (WGS) entry which is preliminary data.</text>
</comment>
<dbReference type="PATRIC" id="fig|1096930.3.peg.2361"/>
<protein>
    <recommendedName>
        <fullName evidence="1">Glycosyltransferase 61 catalytic domain-containing protein</fullName>
    </recommendedName>
</protein>
<dbReference type="eggNOG" id="ENOG502ZAT7">
    <property type="taxonomic scope" value="Bacteria"/>
</dbReference>
<evidence type="ECO:0000313" key="3">
    <source>
        <dbReference type="Proteomes" id="UP000015527"/>
    </source>
</evidence>
<feature type="domain" description="Glycosyltransferase 61 catalytic" evidence="1">
    <location>
        <begin position="181"/>
        <end position="312"/>
    </location>
</feature>